<keyword evidence="3" id="KW-1185">Reference proteome</keyword>
<accession>A0A319BNH8</accession>
<dbReference type="EMBL" id="KZ821616">
    <property type="protein sequence ID" value="PYH72700.1"/>
    <property type="molecule type" value="Genomic_DNA"/>
</dbReference>
<dbReference type="GeneID" id="37206232"/>
<evidence type="ECO:0000256" key="1">
    <source>
        <dbReference type="SAM" id="MobiDB-lite"/>
    </source>
</evidence>
<dbReference type="AlphaFoldDB" id="A0A319BNH8"/>
<dbReference type="RefSeq" id="XP_025566494.1">
    <property type="nucleotide sequence ID" value="XM_025701640.1"/>
</dbReference>
<feature type="region of interest" description="Disordered" evidence="1">
    <location>
        <begin position="100"/>
        <end position="154"/>
    </location>
</feature>
<protein>
    <submittedName>
        <fullName evidence="2">Uncharacterized protein</fullName>
    </submittedName>
</protein>
<reference evidence="2" key="1">
    <citation type="submission" date="2016-12" db="EMBL/GenBank/DDBJ databases">
        <title>The genomes of Aspergillus section Nigri reveals drivers in fungal speciation.</title>
        <authorList>
            <consortium name="DOE Joint Genome Institute"/>
            <person name="Vesth T.C."/>
            <person name="Nybo J."/>
            <person name="Theobald S."/>
            <person name="Brandl J."/>
            <person name="Frisvad J.C."/>
            <person name="Nielsen K.F."/>
            <person name="Lyhne E.K."/>
            <person name="Kogle M.E."/>
            <person name="Kuo A."/>
            <person name="Riley R."/>
            <person name="Clum A."/>
            <person name="Nolan M."/>
            <person name="Lipzen A."/>
            <person name="Salamov A."/>
            <person name="Henrissat B."/>
            <person name="Wiebenga A."/>
            <person name="De Vries R.P."/>
            <person name="Grigoriev I.V."/>
            <person name="Mortensen U.H."/>
            <person name="Andersen M.R."/>
            <person name="Baker S.E."/>
        </authorList>
    </citation>
    <scope>NUCLEOTIDE SEQUENCE [LARGE SCALE GENOMIC DNA]</scope>
    <source>
        <strain evidence="2">CBS 113365</strain>
    </source>
</reference>
<dbReference type="Proteomes" id="UP000248405">
    <property type="component" value="Unassembled WGS sequence"/>
</dbReference>
<name>A0A319BNH8_ASPVC</name>
<evidence type="ECO:0000313" key="2">
    <source>
        <dbReference type="EMBL" id="PYH72700.1"/>
    </source>
</evidence>
<sequence>MSKLGIFRTRWRSTNIESVGDERGRGEKGVGIDSSREVRRGRADEPCDSSPFPNTGPPATVLAGLGYWETRRTSRGTRAAGIRYAEVCAQAYYGVGLVPAGRPLTPPGPPRGVRVSRTRGPSLQSCQRRRRCNARFPRNSGRQAGSTPDSSQVRPRTLLVLSLPTPPPPKLLHHPII</sequence>
<proteinExistence type="predicted"/>
<feature type="compositionally biased region" description="Basic and acidic residues" evidence="1">
    <location>
        <begin position="20"/>
        <end position="45"/>
    </location>
</feature>
<evidence type="ECO:0000313" key="3">
    <source>
        <dbReference type="Proteomes" id="UP000248405"/>
    </source>
</evidence>
<organism evidence="2 3">
    <name type="scientific">Aspergillus vadensis (strain CBS 113365 / IMI 142717 / IBT 24658)</name>
    <dbReference type="NCBI Taxonomy" id="1448311"/>
    <lineage>
        <taxon>Eukaryota</taxon>
        <taxon>Fungi</taxon>
        <taxon>Dikarya</taxon>
        <taxon>Ascomycota</taxon>
        <taxon>Pezizomycotina</taxon>
        <taxon>Eurotiomycetes</taxon>
        <taxon>Eurotiomycetidae</taxon>
        <taxon>Eurotiales</taxon>
        <taxon>Aspergillaceae</taxon>
        <taxon>Aspergillus</taxon>
        <taxon>Aspergillus subgen. Circumdati</taxon>
    </lineage>
</organism>
<feature type="compositionally biased region" description="Low complexity" evidence="1">
    <location>
        <begin position="111"/>
        <end position="122"/>
    </location>
</feature>
<gene>
    <name evidence="2" type="ORF">BO88DRAFT_167837</name>
</gene>
<feature type="region of interest" description="Disordered" evidence="1">
    <location>
        <begin position="15"/>
        <end position="58"/>
    </location>
</feature>
<feature type="compositionally biased region" description="Polar residues" evidence="1">
    <location>
        <begin position="140"/>
        <end position="152"/>
    </location>
</feature>